<sequence length="95" mass="10380">MVFTLGEMTTHPKFISYIGLIAPADKKALYLGYSFLYGVIGSSVGGFLGAALYVRYVDTLNQPRTLWLILVAIGVVSMVSLALYNKFIAKNIGKE</sequence>
<keyword evidence="6 7" id="KW-0472">Membrane</keyword>
<evidence type="ECO:0000256" key="7">
    <source>
        <dbReference type="SAM" id="Phobius"/>
    </source>
</evidence>
<feature type="transmembrane region" description="Helical" evidence="7">
    <location>
        <begin position="35"/>
        <end position="54"/>
    </location>
</feature>
<evidence type="ECO:0000256" key="6">
    <source>
        <dbReference type="ARBA" id="ARBA00023136"/>
    </source>
</evidence>
<dbReference type="InterPro" id="IPR036259">
    <property type="entry name" value="MFS_trans_sf"/>
</dbReference>
<keyword evidence="4 7" id="KW-0812">Transmembrane</keyword>
<evidence type="ECO:0000256" key="2">
    <source>
        <dbReference type="ARBA" id="ARBA00022448"/>
    </source>
</evidence>
<dbReference type="GO" id="GO:0005886">
    <property type="term" value="C:plasma membrane"/>
    <property type="evidence" value="ECO:0007669"/>
    <property type="project" value="UniProtKB-SubCell"/>
</dbReference>
<protein>
    <recommendedName>
        <fullName evidence="9">Major facilitator superfamily (MFS) profile domain-containing protein</fullName>
    </recommendedName>
</protein>
<evidence type="ECO:0000256" key="3">
    <source>
        <dbReference type="ARBA" id="ARBA00022475"/>
    </source>
</evidence>
<name>A0A645BQT6_9ZZZZ</name>
<dbReference type="AlphaFoldDB" id="A0A645BQT6"/>
<keyword evidence="3" id="KW-1003">Cell membrane</keyword>
<dbReference type="Gene3D" id="1.20.1250.20">
    <property type="entry name" value="MFS general substrate transporter like domains"/>
    <property type="match status" value="1"/>
</dbReference>
<proteinExistence type="predicted"/>
<feature type="transmembrane region" description="Helical" evidence="7">
    <location>
        <begin position="66"/>
        <end position="84"/>
    </location>
</feature>
<comment type="subcellular location">
    <subcellularLocation>
        <location evidence="1">Cell membrane</location>
        <topology evidence="1">Multi-pass membrane protein</topology>
    </subcellularLocation>
</comment>
<reference evidence="8" key="1">
    <citation type="submission" date="2019-08" db="EMBL/GenBank/DDBJ databases">
        <authorList>
            <person name="Kucharzyk K."/>
            <person name="Murdoch R.W."/>
            <person name="Higgins S."/>
            <person name="Loffler F."/>
        </authorList>
    </citation>
    <scope>NUCLEOTIDE SEQUENCE</scope>
</reference>
<dbReference type="EMBL" id="VSSQ01021900">
    <property type="protein sequence ID" value="MPM67800.1"/>
    <property type="molecule type" value="Genomic_DNA"/>
</dbReference>
<comment type="caution">
    <text evidence="8">The sequence shown here is derived from an EMBL/GenBank/DDBJ whole genome shotgun (WGS) entry which is preliminary data.</text>
</comment>
<evidence type="ECO:0000256" key="4">
    <source>
        <dbReference type="ARBA" id="ARBA00022692"/>
    </source>
</evidence>
<gene>
    <name evidence="8" type="ORF">SDC9_114725</name>
</gene>
<evidence type="ECO:0000256" key="1">
    <source>
        <dbReference type="ARBA" id="ARBA00004651"/>
    </source>
</evidence>
<evidence type="ECO:0000256" key="5">
    <source>
        <dbReference type="ARBA" id="ARBA00022989"/>
    </source>
</evidence>
<organism evidence="8">
    <name type="scientific">bioreactor metagenome</name>
    <dbReference type="NCBI Taxonomy" id="1076179"/>
    <lineage>
        <taxon>unclassified sequences</taxon>
        <taxon>metagenomes</taxon>
        <taxon>ecological metagenomes</taxon>
    </lineage>
</organism>
<keyword evidence="2" id="KW-0813">Transport</keyword>
<accession>A0A645BQT6</accession>
<dbReference type="SUPFAM" id="SSF103473">
    <property type="entry name" value="MFS general substrate transporter"/>
    <property type="match status" value="1"/>
</dbReference>
<dbReference type="InterPro" id="IPR050171">
    <property type="entry name" value="MFS_Transporters"/>
</dbReference>
<evidence type="ECO:0000313" key="8">
    <source>
        <dbReference type="EMBL" id="MPM67800.1"/>
    </source>
</evidence>
<evidence type="ECO:0008006" key="9">
    <source>
        <dbReference type="Google" id="ProtNLM"/>
    </source>
</evidence>
<dbReference type="PANTHER" id="PTHR23517:SF2">
    <property type="entry name" value="MULTIDRUG RESISTANCE PROTEIN MDTH"/>
    <property type="match status" value="1"/>
</dbReference>
<keyword evidence="5 7" id="KW-1133">Transmembrane helix</keyword>
<dbReference type="PANTHER" id="PTHR23517">
    <property type="entry name" value="RESISTANCE PROTEIN MDTM, PUTATIVE-RELATED-RELATED"/>
    <property type="match status" value="1"/>
</dbReference>